<name>A0A5N5E696_RHOER</name>
<proteinExistence type="predicted"/>
<protein>
    <submittedName>
        <fullName evidence="2">Uncharacterized protein</fullName>
    </submittedName>
</protein>
<dbReference type="AlphaFoldDB" id="A0A5N5E696"/>
<keyword evidence="1" id="KW-0812">Transmembrane</keyword>
<evidence type="ECO:0000313" key="2">
    <source>
        <dbReference type="EMBL" id="KAB2585603.1"/>
    </source>
</evidence>
<dbReference type="Proteomes" id="UP000325576">
    <property type="component" value="Unassembled WGS sequence"/>
</dbReference>
<sequence length="62" mass="6524">MTLPPQPPNRRTPSNGALAALLLTACALVALPFGFLFDWSVATEIFFAATAPAIAVFDTTSE</sequence>
<gene>
    <name evidence="2" type="ORF">BS297_09435</name>
</gene>
<comment type="caution">
    <text evidence="2">The sequence shown here is derived from an EMBL/GenBank/DDBJ whole genome shotgun (WGS) entry which is preliminary data.</text>
</comment>
<accession>A0A5N5E696</accession>
<keyword evidence="1" id="KW-0472">Membrane</keyword>
<organism evidence="2 3">
    <name type="scientific">Rhodococcus erythropolis</name>
    <name type="common">Arthrobacter picolinophilus</name>
    <dbReference type="NCBI Taxonomy" id="1833"/>
    <lineage>
        <taxon>Bacteria</taxon>
        <taxon>Bacillati</taxon>
        <taxon>Actinomycetota</taxon>
        <taxon>Actinomycetes</taxon>
        <taxon>Mycobacteriales</taxon>
        <taxon>Nocardiaceae</taxon>
        <taxon>Rhodococcus</taxon>
        <taxon>Rhodococcus erythropolis group</taxon>
    </lineage>
</organism>
<keyword evidence="1" id="KW-1133">Transmembrane helix</keyword>
<dbReference type="EMBL" id="MRBO01000305">
    <property type="protein sequence ID" value="KAB2585603.1"/>
    <property type="molecule type" value="Genomic_DNA"/>
</dbReference>
<evidence type="ECO:0000256" key="1">
    <source>
        <dbReference type="SAM" id="Phobius"/>
    </source>
</evidence>
<evidence type="ECO:0000313" key="3">
    <source>
        <dbReference type="Proteomes" id="UP000325576"/>
    </source>
</evidence>
<reference evidence="2 3" key="1">
    <citation type="journal article" date="2017" name="Poromechanics V (2013)">
        <title>Genomic Characterization of the Arsenic-Tolerant Actinobacterium, &lt;i&gt;Rhodococcus erythropolis&lt;/i&gt; S43.</title>
        <authorList>
            <person name="Retamal-Morales G."/>
            <person name="Mehnert M."/>
            <person name="Schwabe R."/>
            <person name="Tischler D."/>
            <person name="Schloemann M."/>
            <person name="Levican G.J."/>
        </authorList>
    </citation>
    <scope>NUCLEOTIDE SEQUENCE [LARGE SCALE GENOMIC DNA]</scope>
    <source>
        <strain evidence="2 3">S43</strain>
    </source>
</reference>
<feature type="transmembrane region" description="Helical" evidence="1">
    <location>
        <begin position="16"/>
        <end position="37"/>
    </location>
</feature>